<feature type="transmembrane region" description="Helical" evidence="7">
    <location>
        <begin position="220"/>
        <end position="239"/>
    </location>
</feature>
<dbReference type="RefSeq" id="WP_246783980.1">
    <property type="nucleotide sequence ID" value="NZ_BJUA01000019.1"/>
</dbReference>
<evidence type="ECO:0000256" key="3">
    <source>
        <dbReference type="ARBA" id="ARBA00022679"/>
    </source>
</evidence>
<comment type="subcellular location">
    <subcellularLocation>
        <location evidence="7">Cell membrane</location>
        <topology evidence="7">Multi-pass membrane protein</topology>
    </subcellularLocation>
</comment>
<dbReference type="PANTHER" id="PTHR30589">
    <property type="entry name" value="PROLIPOPROTEIN DIACYLGLYCERYL TRANSFERASE"/>
    <property type="match status" value="1"/>
</dbReference>
<dbReference type="InterPro" id="IPR001640">
    <property type="entry name" value="Lgt"/>
</dbReference>
<evidence type="ECO:0000313" key="9">
    <source>
        <dbReference type="EMBL" id="GEK19203.1"/>
    </source>
</evidence>
<protein>
    <recommendedName>
        <fullName evidence="7">Phosphatidylglycerol--prolipoprotein diacylglyceryl transferase</fullName>
        <ecNumber evidence="7">2.5.1.145</ecNumber>
    </recommendedName>
</protein>
<evidence type="ECO:0000313" key="10">
    <source>
        <dbReference type="Proteomes" id="UP000321386"/>
    </source>
</evidence>
<feature type="transmembrane region" description="Helical" evidence="7">
    <location>
        <begin position="130"/>
        <end position="148"/>
    </location>
</feature>
<keyword evidence="3 7" id="KW-0808">Transferase</keyword>
<feature type="transmembrane region" description="Helical" evidence="7">
    <location>
        <begin position="191"/>
        <end position="208"/>
    </location>
</feature>
<feature type="binding site" evidence="7">
    <location>
        <position position="149"/>
    </location>
    <ligand>
        <name>a 1,2-diacyl-sn-glycero-3-phospho-(1'-sn-glycerol)</name>
        <dbReference type="ChEBI" id="CHEBI:64716"/>
    </ligand>
</feature>
<comment type="pathway">
    <text evidence="7">Protein modification; lipoprotein biosynthesis (diacylglyceryl transfer).</text>
</comment>
<keyword evidence="4 7" id="KW-0812">Transmembrane</keyword>
<feature type="region of interest" description="Disordered" evidence="8">
    <location>
        <begin position="283"/>
        <end position="321"/>
    </location>
</feature>
<dbReference type="NCBIfam" id="TIGR00544">
    <property type="entry name" value="lgt"/>
    <property type="match status" value="1"/>
</dbReference>
<keyword evidence="2 7" id="KW-1003">Cell membrane</keyword>
<dbReference type="EMBL" id="BJUA01000019">
    <property type="protein sequence ID" value="GEK19203.1"/>
    <property type="molecule type" value="Genomic_DNA"/>
</dbReference>
<dbReference type="UniPathway" id="UPA00664"/>
<comment type="catalytic activity">
    <reaction evidence="7">
        <text>L-cysteinyl-[prolipoprotein] + a 1,2-diacyl-sn-glycero-3-phospho-(1'-sn-glycerol) = an S-1,2-diacyl-sn-glyceryl-L-cysteinyl-[prolipoprotein] + sn-glycerol 1-phosphate + H(+)</text>
        <dbReference type="Rhea" id="RHEA:56712"/>
        <dbReference type="Rhea" id="RHEA-COMP:14679"/>
        <dbReference type="Rhea" id="RHEA-COMP:14680"/>
        <dbReference type="ChEBI" id="CHEBI:15378"/>
        <dbReference type="ChEBI" id="CHEBI:29950"/>
        <dbReference type="ChEBI" id="CHEBI:57685"/>
        <dbReference type="ChEBI" id="CHEBI:64716"/>
        <dbReference type="ChEBI" id="CHEBI:140658"/>
        <dbReference type="EC" id="2.5.1.145"/>
    </reaction>
</comment>
<evidence type="ECO:0000256" key="1">
    <source>
        <dbReference type="ARBA" id="ARBA00007150"/>
    </source>
</evidence>
<feature type="compositionally biased region" description="Acidic residues" evidence="8">
    <location>
        <begin position="304"/>
        <end position="321"/>
    </location>
</feature>
<dbReference type="EC" id="2.5.1.145" evidence="7"/>
<evidence type="ECO:0000256" key="6">
    <source>
        <dbReference type="ARBA" id="ARBA00023136"/>
    </source>
</evidence>
<keyword evidence="9" id="KW-0449">Lipoprotein</keyword>
<reference evidence="9 10" key="1">
    <citation type="submission" date="2019-07" db="EMBL/GenBank/DDBJ databases">
        <title>Whole genome shotgun sequence of Cellulomonas persica NBRC 101101.</title>
        <authorList>
            <person name="Hosoyama A."/>
            <person name="Uohara A."/>
            <person name="Ohji S."/>
            <person name="Ichikawa N."/>
        </authorList>
    </citation>
    <scope>NUCLEOTIDE SEQUENCE [LARGE SCALE GENOMIC DNA]</scope>
    <source>
        <strain evidence="9 10">NBRC 101101</strain>
    </source>
</reference>
<dbReference type="HAMAP" id="MF_01147">
    <property type="entry name" value="Lgt"/>
    <property type="match status" value="1"/>
</dbReference>
<dbReference type="Proteomes" id="UP000321386">
    <property type="component" value="Unassembled WGS sequence"/>
</dbReference>
<evidence type="ECO:0000256" key="8">
    <source>
        <dbReference type="SAM" id="MobiDB-lite"/>
    </source>
</evidence>
<accession>A0A510UWY1</accession>
<dbReference type="GO" id="GO:0005886">
    <property type="term" value="C:plasma membrane"/>
    <property type="evidence" value="ECO:0007669"/>
    <property type="project" value="UniProtKB-SubCell"/>
</dbReference>
<feature type="transmembrane region" description="Helical" evidence="7">
    <location>
        <begin position="60"/>
        <end position="79"/>
    </location>
</feature>
<evidence type="ECO:0000256" key="7">
    <source>
        <dbReference type="HAMAP-Rule" id="MF_01147"/>
    </source>
</evidence>
<dbReference type="PANTHER" id="PTHR30589:SF0">
    <property type="entry name" value="PHOSPHATIDYLGLYCEROL--PROLIPOPROTEIN DIACYLGLYCERYL TRANSFERASE"/>
    <property type="match status" value="1"/>
</dbReference>
<name>A0A510UWY1_9CELL</name>
<evidence type="ECO:0000256" key="4">
    <source>
        <dbReference type="ARBA" id="ARBA00022692"/>
    </source>
</evidence>
<dbReference type="Pfam" id="PF01790">
    <property type="entry name" value="LGT"/>
    <property type="match status" value="1"/>
</dbReference>
<sequence length="321" mass="34820">MTLTALTEGVRAAIPSPSQGVWYLGPFPVRAYAIAILIGIVAAVLMTQRRWAERGGDPDQVVEIAFWAVPFGILGGRIYHLITSPDAYFGKGGDPWRAFAIWEGGLGIWGAVALGAVGAWIGCRRLGVRLTVFADALAPGLLVAQAIGRLGNWFNQELFGGPTTLPWGLRVDDAVAEAAGHTAGTLFHPTFLYEMVWNLLGAALLIWADRRFRLGHGRVFWLYVVVYTSGRLWIEALRIDPAHGFLGLRLNVWTSILVGLGALVAFIVVGRRHPGRESTVTLDGLQVPPEQQEDQHQDVPQGAEADEATVPTDDEDGRLAT</sequence>
<comment type="caution">
    <text evidence="9">The sequence shown here is derived from an EMBL/GenBank/DDBJ whole genome shotgun (WGS) entry which is preliminary data.</text>
</comment>
<keyword evidence="10" id="KW-1185">Reference proteome</keyword>
<dbReference type="AlphaFoldDB" id="A0A510UWY1"/>
<proteinExistence type="inferred from homology"/>
<evidence type="ECO:0000256" key="5">
    <source>
        <dbReference type="ARBA" id="ARBA00022989"/>
    </source>
</evidence>
<dbReference type="GO" id="GO:0008961">
    <property type="term" value="F:phosphatidylglycerol-prolipoprotein diacylglyceryl transferase activity"/>
    <property type="evidence" value="ECO:0007669"/>
    <property type="project" value="UniProtKB-UniRule"/>
</dbReference>
<keyword evidence="5 7" id="KW-1133">Transmembrane helix</keyword>
<gene>
    <name evidence="9" type="primary">lgt2</name>
    <name evidence="7" type="synonym">lgt</name>
    <name evidence="9" type="ORF">CPE01_29360</name>
</gene>
<organism evidence="9 10">
    <name type="scientific">Cellulomonas persica</name>
    <dbReference type="NCBI Taxonomy" id="76861"/>
    <lineage>
        <taxon>Bacteria</taxon>
        <taxon>Bacillati</taxon>
        <taxon>Actinomycetota</taxon>
        <taxon>Actinomycetes</taxon>
        <taxon>Micrococcales</taxon>
        <taxon>Cellulomonadaceae</taxon>
        <taxon>Cellulomonas</taxon>
    </lineage>
</organism>
<dbReference type="GO" id="GO:0042158">
    <property type="term" value="P:lipoprotein biosynthetic process"/>
    <property type="evidence" value="ECO:0007669"/>
    <property type="project" value="UniProtKB-UniRule"/>
</dbReference>
<comment type="function">
    <text evidence="7">Catalyzes the transfer of the diacylglyceryl group from phosphatidylglycerol to the sulfhydryl group of the N-terminal cysteine of a prolipoprotein, the first step in the formation of mature lipoproteins.</text>
</comment>
<evidence type="ECO:0000256" key="2">
    <source>
        <dbReference type="ARBA" id="ARBA00022475"/>
    </source>
</evidence>
<feature type="transmembrane region" description="Helical" evidence="7">
    <location>
        <begin position="251"/>
        <end position="269"/>
    </location>
</feature>
<comment type="similarity">
    <text evidence="1 7">Belongs to the Lgt family.</text>
</comment>
<feature type="transmembrane region" description="Helical" evidence="7">
    <location>
        <begin position="99"/>
        <end position="123"/>
    </location>
</feature>
<feature type="transmembrane region" description="Helical" evidence="7">
    <location>
        <begin position="29"/>
        <end position="48"/>
    </location>
</feature>
<keyword evidence="6 7" id="KW-0472">Membrane</keyword>
<dbReference type="PROSITE" id="PS01311">
    <property type="entry name" value="LGT"/>
    <property type="match status" value="1"/>
</dbReference>